<dbReference type="GO" id="GO:0032784">
    <property type="term" value="P:regulation of DNA-templated transcription elongation"/>
    <property type="evidence" value="ECO:0007669"/>
    <property type="project" value="InterPro"/>
</dbReference>
<dbReference type="Proteomes" id="UP000036908">
    <property type="component" value="Unassembled WGS sequence"/>
</dbReference>
<accession>A0A0L8AK48</accession>
<dbReference type="EMBL" id="JSVA01000010">
    <property type="protein sequence ID" value="KOF02764.1"/>
    <property type="molecule type" value="Genomic_DNA"/>
</dbReference>
<sequence>MLEAKAKLYDSCLKLVHERVTHIEDAMRNAQASANEETKSSAGDKYETGRAMMHLEKEKLATQLSEVSKMKMGLSQINIDKRNEQVELGALAITASAKYFISVSLGQIKVEGEAYFAISPASPIGRAMLGKKKGDSFDFGGRQINLLEVF</sequence>
<protein>
    <submittedName>
        <fullName evidence="1">Uncharacterized protein</fullName>
    </submittedName>
</protein>
<dbReference type="InterPro" id="IPR018151">
    <property type="entry name" value="TF_GreA/GreB_CS"/>
</dbReference>
<dbReference type="RefSeq" id="WP_053223711.1">
    <property type="nucleotide sequence ID" value="NZ_JSVA01000010.1"/>
</dbReference>
<evidence type="ECO:0000313" key="1">
    <source>
        <dbReference type="EMBL" id="KOF02764.1"/>
    </source>
</evidence>
<organism evidence="1 2">
    <name type="scientific">Roseivirga seohaensis subsp. aquiponti</name>
    <dbReference type="NCBI Taxonomy" id="1566026"/>
    <lineage>
        <taxon>Bacteria</taxon>
        <taxon>Pseudomonadati</taxon>
        <taxon>Bacteroidota</taxon>
        <taxon>Cytophagia</taxon>
        <taxon>Cytophagales</taxon>
        <taxon>Roseivirgaceae</taxon>
        <taxon>Roseivirga</taxon>
    </lineage>
</organism>
<dbReference type="PATRIC" id="fig|1566026.4.peg.421"/>
<dbReference type="PROSITE" id="PS00830">
    <property type="entry name" value="GREAB_2"/>
    <property type="match status" value="1"/>
</dbReference>
<comment type="caution">
    <text evidence="1">The sequence shown here is derived from an EMBL/GenBank/DDBJ whole genome shotgun (WGS) entry which is preliminary data.</text>
</comment>
<name>A0A0L8AK48_9BACT</name>
<dbReference type="AlphaFoldDB" id="A0A0L8AK48"/>
<proteinExistence type="predicted"/>
<dbReference type="GO" id="GO:0003677">
    <property type="term" value="F:DNA binding"/>
    <property type="evidence" value="ECO:0007669"/>
    <property type="project" value="InterPro"/>
</dbReference>
<reference evidence="2" key="1">
    <citation type="submission" date="2014-11" db="EMBL/GenBank/DDBJ databases">
        <title>Genome sequencing of Roseivirga sp. D-25.</title>
        <authorList>
            <person name="Selvaratnam C."/>
            <person name="Thevarajoo S."/>
            <person name="Goh K.M."/>
            <person name="Eee R."/>
            <person name="Chan K.-G."/>
            <person name="Chong C.S."/>
        </authorList>
    </citation>
    <scope>NUCLEOTIDE SEQUENCE [LARGE SCALE GENOMIC DNA]</scope>
    <source>
        <strain evidence="2">D-25</strain>
    </source>
</reference>
<dbReference type="OrthoDB" id="667380at2"/>
<keyword evidence="2" id="KW-1185">Reference proteome</keyword>
<gene>
    <name evidence="1" type="ORF">OB69_10680</name>
</gene>
<evidence type="ECO:0000313" key="2">
    <source>
        <dbReference type="Proteomes" id="UP000036908"/>
    </source>
</evidence>